<reference evidence="2" key="1">
    <citation type="submission" date="2021-01" db="EMBL/GenBank/DDBJ databases">
        <authorList>
            <person name="Corre E."/>
            <person name="Pelletier E."/>
            <person name="Niang G."/>
            <person name="Scheremetjew M."/>
            <person name="Finn R."/>
            <person name="Kale V."/>
            <person name="Holt S."/>
            <person name="Cochrane G."/>
            <person name="Meng A."/>
            <person name="Brown T."/>
            <person name="Cohen L."/>
        </authorList>
    </citation>
    <scope>NUCLEOTIDE SEQUENCE</scope>
    <source>
        <strain evidence="2">Pbaha01</strain>
    </source>
</reference>
<evidence type="ECO:0000313" key="2">
    <source>
        <dbReference type="EMBL" id="CAD8375388.1"/>
    </source>
</evidence>
<name>A0A7S0AVL5_9DINO</name>
<organism evidence="2">
    <name type="scientific">Pyrodinium bahamense</name>
    <dbReference type="NCBI Taxonomy" id="73915"/>
    <lineage>
        <taxon>Eukaryota</taxon>
        <taxon>Sar</taxon>
        <taxon>Alveolata</taxon>
        <taxon>Dinophyceae</taxon>
        <taxon>Gonyaulacales</taxon>
        <taxon>Pyrocystaceae</taxon>
        <taxon>Pyrodinium</taxon>
    </lineage>
</organism>
<dbReference type="Gene3D" id="2.30.42.10">
    <property type="match status" value="2"/>
</dbReference>
<accession>A0A7S0AVL5</accession>
<gene>
    <name evidence="2" type="ORF">PBAH0796_LOCUS22309</name>
</gene>
<dbReference type="SMART" id="SM00228">
    <property type="entry name" value="PDZ"/>
    <property type="match status" value="2"/>
</dbReference>
<dbReference type="EMBL" id="HBEG01036509">
    <property type="protein sequence ID" value="CAD8375388.1"/>
    <property type="molecule type" value="Transcribed_RNA"/>
</dbReference>
<dbReference type="InterPro" id="IPR036034">
    <property type="entry name" value="PDZ_sf"/>
</dbReference>
<feature type="domain" description="PDZ" evidence="1">
    <location>
        <begin position="2"/>
        <end position="74"/>
    </location>
</feature>
<proteinExistence type="predicted"/>
<protein>
    <recommendedName>
        <fullName evidence="1">PDZ domain-containing protein</fullName>
    </recommendedName>
</protein>
<dbReference type="SUPFAM" id="SSF50156">
    <property type="entry name" value="PDZ domain-like"/>
    <property type="match status" value="2"/>
</dbReference>
<evidence type="ECO:0000259" key="1">
    <source>
        <dbReference type="PROSITE" id="PS50106"/>
    </source>
</evidence>
<dbReference type="AlphaFoldDB" id="A0A7S0AVL5"/>
<sequence>MFVLVADHGTGQLGFAPRALQKGVDPVGPVYVENVEPGSWAARGNVAQDDRLVALNGKVVDTMGYTEFIRLMRSRPLEMTFSHNSSTEWEETGGPGFEGQTPVDWAPPTEVAKPSKSLEFTAFEGENDLGLAVDYPPKPCVVKSIAPGGWAQISGIKAGYILVSINGKLCEKMNKESLKRAMQARPVTLKFERPRKKKPEEADASANSGLWGFARAAALIQ</sequence>
<dbReference type="InterPro" id="IPR001478">
    <property type="entry name" value="PDZ"/>
</dbReference>
<dbReference type="PROSITE" id="PS50106">
    <property type="entry name" value="PDZ"/>
    <property type="match status" value="1"/>
</dbReference>
<dbReference type="Pfam" id="PF00595">
    <property type="entry name" value="PDZ"/>
    <property type="match status" value="2"/>
</dbReference>